<gene>
    <name evidence="10" type="ORF">DPMN_078435</name>
</gene>
<evidence type="ECO:0000313" key="11">
    <source>
        <dbReference type="Proteomes" id="UP000828390"/>
    </source>
</evidence>
<evidence type="ECO:0000256" key="1">
    <source>
        <dbReference type="ARBA" id="ARBA00004123"/>
    </source>
</evidence>
<keyword evidence="11" id="KW-1185">Reference proteome</keyword>
<dbReference type="InterPro" id="IPR027417">
    <property type="entry name" value="P-loop_NTPase"/>
</dbReference>
<dbReference type="GO" id="GO:0004386">
    <property type="term" value="F:helicase activity"/>
    <property type="evidence" value="ECO:0007669"/>
    <property type="project" value="UniProtKB-KW"/>
</dbReference>
<dbReference type="GO" id="GO:0006260">
    <property type="term" value="P:DNA replication"/>
    <property type="evidence" value="ECO:0007669"/>
    <property type="project" value="UniProtKB-KW"/>
</dbReference>
<evidence type="ECO:0008006" key="12">
    <source>
        <dbReference type="Google" id="ProtNLM"/>
    </source>
</evidence>
<dbReference type="Pfam" id="PF17855">
    <property type="entry name" value="MCM_lid"/>
    <property type="match status" value="1"/>
</dbReference>
<keyword evidence="3" id="KW-0235">DNA replication</keyword>
<dbReference type="FunFam" id="1.20.58.870:FF:000001">
    <property type="entry name" value="DNA helicase"/>
    <property type="match status" value="1"/>
</dbReference>
<evidence type="ECO:0000313" key="10">
    <source>
        <dbReference type="EMBL" id="KAH3703399.1"/>
    </source>
</evidence>
<feature type="region of interest" description="Disordered" evidence="7">
    <location>
        <begin position="39"/>
        <end position="83"/>
    </location>
</feature>
<comment type="caution">
    <text evidence="10">The sequence shown here is derived from an EMBL/GenBank/DDBJ whole genome shotgun (WGS) entry which is preliminary data.</text>
</comment>
<dbReference type="Proteomes" id="UP000828390">
    <property type="component" value="Unassembled WGS sequence"/>
</dbReference>
<dbReference type="Gene3D" id="1.20.58.870">
    <property type="match status" value="1"/>
</dbReference>
<evidence type="ECO:0000256" key="3">
    <source>
        <dbReference type="ARBA" id="ARBA00022705"/>
    </source>
</evidence>
<proteinExistence type="inferred from homology"/>
<dbReference type="EMBL" id="JAIWYP010000015">
    <property type="protein sequence ID" value="KAH3703399.1"/>
    <property type="molecule type" value="Genomic_DNA"/>
</dbReference>
<comment type="subcellular location">
    <subcellularLocation>
        <location evidence="1">Nucleus</location>
    </subcellularLocation>
</comment>
<dbReference type="InterPro" id="IPR041024">
    <property type="entry name" value="Mcm6_C"/>
</dbReference>
<dbReference type="Pfam" id="PF18263">
    <property type="entry name" value="WHD_MCM6"/>
    <property type="match status" value="1"/>
</dbReference>
<keyword evidence="4" id="KW-0347">Helicase</keyword>
<dbReference type="InterPro" id="IPR041562">
    <property type="entry name" value="MCM_lid"/>
</dbReference>
<feature type="domain" description="MCM AAA-lid" evidence="8">
    <location>
        <begin position="1"/>
        <end position="33"/>
    </location>
</feature>
<reference evidence="10" key="1">
    <citation type="journal article" date="2019" name="bioRxiv">
        <title>The Genome of the Zebra Mussel, Dreissena polymorpha: A Resource for Invasive Species Research.</title>
        <authorList>
            <person name="McCartney M.A."/>
            <person name="Auch B."/>
            <person name="Kono T."/>
            <person name="Mallez S."/>
            <person name="Zhang Y."/>
            <person name="Obille A."/>
            <person name="Becker A."/>
            <person name="Abrahante J.E."/>
            <person name="Garbe J."/>
            <person name="Badalamenti J.P."/>
            <person name="Herman A."/>
            <person name="Mangelson H."/>
            <person name="Liachko I."/>
            <person name="Sullivan S."/>
            <person name="Sone E.D."/>
            <person name="Koren S."/>
            <person name="Silverstein K.A.T."/>
            <person name="Beckman K.B."/>
            <person name="Gohl D.M."/>
        </authorList>
    </citation>
    <scope>NUCLEOTIDE SEQUENCE</scope>
    <source>
        <strain evidence="10">Duluth1</strain>
        <tissue evidence="10">Whole animal</tissue>
    </source>
</reference>
<keyword evidence="4" id="KW-0547">Nucleotide-binding</keyword>
<evidence type="ECO:0000256" key="2">
    <source>
        <dbReference type="ARBA" id="ARBA00008010"/>
    </source>
</evidence>
<name>A0A9D4BP62_DREPO</name>
<organism evidence="10 11">
    <name type="scientific">Dreissena polymorpha</name>
    <name type="common">Zebra mussel</name>
    <name type="synonym">Mytilus polymorpha</name>
    <dbReference type="NCBI Taxonomy" id="45954"/>
    <lineage>
        <taxon>Eukaryota</taxon>
        <taxon>Metazoa</taxon>
        <taxon>Spiralia</taxon>
        <taxon>Lophotrochozoa</taxon>
        <taxon>Mollusca</taxon>
        <taxon>Bivalvia</taxon>
        <taxon>Autobranchia</taxon>
        <taxon>Heteroconchia</taxon>
        <taxon>Euheterodonta</taxon>
        <taxon>Imparidentia</taxon>
        <taxon>Neoheterodontei</taxon>
        <taxon>Myida</taxon>
        <taxon>Dreissenoidea</taxon>
        <taxon>Dreissenidae</taxon>
        <taxon>Dreissena</taxon>
    </lineage>
</organism>
<evidence type="ECO:0000256" key="6">
    <source>
        <dbReference type="ARBA" id="ARBA00023306"/>
    </source>
</evidence>
<accession>A0A9D4BP62</accession>
<keyword evidence="4" id="KW-0067">ATP-binding</keyword>
<keyword evidence="4" id="KW-0378">Hydrolase</keyword>
<evidence type="ECO:0000259" key="8">
    <source>
        <dbReference type="Pfam" id="PF17855"/>
    </source>
</evidence>
<dbReference type="GO" id="GO:0005634">
    <property type="term" value="C:nucleus"/>
    <property type="evidence" value="ECO:0007669"/>
    <property type="project" value="UniProtKB-SubCell"/>
</dbReference>
<reference evidence="10" key="2">
    <citation type="submission" date="2020-11" db="EMBL/GenBank/DDBJ databases">
        <authorList>
            <person name="McCartney M.A."/>
            <person name="Auch B."/>
            <person name="Kono T."/>
            <person name="Mallez S."/>
            <person name="Becker A."/>
            <person name="Gohl D.M."/>
            <person name="Silverstein K.A.T."/>
            <person name="Koren S."/>
            <person name="Bechman K.B."/>
            <person name="Herman A."/>
            <person name="Abrahante J.E."/>
            <person name="Garbe J."/>
        </authorList>
    </citation>
    <scope>NUCLEOTIDE SEQUENCE</scope>
    <source>
        <strain evidence="10">Duluth1</strain>
        <tissue evidence="10">Whole animal</tissue>
    </source>
</reference>
<comment type="similarity">
    <text evidence="2">Belongs to the MCM family.</text>
</comment>
<dbReference type="Gene3D" id="3.40.50.300">
    <property type="entry name" value="P-loop containing nucleotide triphosphate hydrolases"/>
    <property type="match status" value="1"/>
</dbReference>
<keyword evidence="6" id="KW-0131">Cell cycle</keyword>
<dbReference type="AlphaFoldDB" id="A0A9D4BP62"/>
<feature type="domain" description="Mcm6 C-terminal winged-helix" evidence="9">
    <location>
        <begin position="85"/>
        <end position="197"/>
    </location>
</feature>
<keyword evidence="5" id="KW-0539">Nucleus</keyword>
<evidence type="ECO:0000256" key="5">
    <source>
        <dbReference type="ARBA" id="ARBA00023242"/>
    </source>
</evidence>
<evidence type="ECO:0000256" key="4">
    <source>
        <dbReference type="ARBA" id="ARBA00022806"/>
    </source>
</evidence>
<sequence length="199" mass="22713">MIRLSEGMARMHCQDEVQPKHVKEAFRLLNKSIIRVEQPDIHLEEEGAEPETVTMETEEAAPPQETPEEAPVDATGAAGKGPKKALKLSYDEYKQMANLLVLYMRKAEEEQEGEDSPGLRRSNLISWYLGEMESEIESEAELLEKKTVIEKVLDRLVHHDHVLIELAQTGLSRKNKRDEDTLVRDDDPFLVVHPNYVVD</sequence>
<protein>
    <recommendedName>
        <fullName evidence="12">Mcm6 C-terminal winged-helix domain-containing protein</fullName>
    </recommendedName>
</protein>
<evidence type="ECO:0000259" key="9">
    <source>
        <dbReference type="Pfam" id="PF18263"/>
    </source>
</evidence>
<evidence type="ECO:0000256" key="7">
    <source>
        <dbReference type="SAM" id="MobiDB-lite"/>
    </source>
</evidence>